<sequence>MREIVVETDTEALGKSPRGSPVMRKSMPGGHEAVHTGNKRLSRSHSRLPSYSVFVLLPLSQPLGNPPLALPMSELPTLPSSQGSPSMSAKCVLVEAELLTVAMKEEHLASTTGEAKGGYPKGELKGGSDQGLVKRYKSQAKHGLVQSRIIEWNTTGHGGILEEEVCMAKPPRIFPSKGWHTKALLEPCKAHLGTSKEVPPRVISECGFLQHGPSIPFNCNLIPKTPHNCKLTPKLLIIAN</sequence>
<protein>
    <submittedName>
        <fullName evidence="2">Uncharacterized protein</fullName>
    </submittedName>
</protein>
<evidence type="ECO:0000313" key="3">
    <source>
        <dbReference type="Proteomes" id="UP001367508"/>
    </source>
</evidence>
<reference evidence="2 3" key="1">
    <citation type="submission" date="2024-01" db="EMBL/GenBank/DDBJ databases">
        <title>The genomes of 5 underutilized Papilionoideae crops provide insights into root nodulation and disease resistanc.</title>
        <authorList>
            <person name="Jiang F."/>
        </authorList>
    </citation>
    <scope>NUCLEOTIDE SEQUENCE [LARGE SCALE GENOMIC DNA]</scope>
    <source>
        <strain evidence="2">LVBAO_FW01</strain>
        <tissue evidence="2">Leaves</tissue>
    </source>
</reference>
<dbReference type="EMBL" id="JAYMYQ010000001">
    <property type="protein sequence ID" value="KAK7361607.1"/>
    <property type="molecule type" value="Genomic_DNA"/>
</dbReference>
<feature type="compositionally biased region" description="Acidic residues" evidence="1">
    <location>
        <begin position="1"/>
        <end position="10"/>
    </location>
</feature>
<evidence type="ECO:0000313" key="2">
    <source>
        <dbReference type="EMBL" id="KAK7361607.1"/>
    </source>
</evidence>
<organism evidence="2 3">
    <name type="scientific">Canavalia gladiata</name>
    <name type="common">Sword bean</name>
    <name type="synonym">Dolichos gladiatus</name>
    <dbReference type="NCBI Taxonomy" id="3824"/>
    <lineage>
        <taxon>Eukaryota</taxon>
        <taxon>Viridiplantae</taxon>
        <taxon>Streptophyta</taxon>
        <taxon>Embryophyta</taxon>
        <taxon>Tracheophyta</taxon>
        <taxon>Spermatophyta</taxon>
        <taxon>Magnoliopsida</taxon>
        <taxon>eudicotyledons</taxon>
        <taxon>Gunneridae</taxon>
        <taxon>Pentapetalae</taxon>
        <taxon>rosids</taxon>
        <taxon>fabids</taxon>
        <taxon>Fabales</taxon>
        <taxon>Fabaceae</taxon>
        <taxon>Papilionoideae</taxon>
        <taxon>50 kb inversion clade</taxon>
        <taxon>NPAAA clade</taxon>
        <taxon>indigoferoid/millettioid clade</taxon>
        <taxon>Phaseoleae</taxon>
        <taxon>Canavalia</taxon>
    </lineage>
</organism>
<gene>
    <name evidence="2" type="ORF">VNO77_03677</name>
</gene>
<evidence type="ECO:0000256" key="1">
    <source>
        <dbReference type="SAM" id="MobiDB-lite"/>
    </source>
</evidence>
<dbReference type="Proteomes" id="UP001367508">
    <property type="component" value="Unassembled WGS sequence"/>
</dbReference>
<dbReference type="AlphaFoldDB" id="A0AAN9R719"/>
<accession>A0AAN9R719</accession>
<name>A0AAN9R719_CANGL</name>
<proteinExistence type="predicted"/>
<comment type="caution">
    <text evidence="2">The sequence shown here is derived from an EMBL/GenBank/DDBJ whole genome shotgun (WGS) entry which is preliminary data.</text>
</comment>
<keyword evidence="3" id="KW-1185">Reference proteome</keyword>
<feature type="region of interest" description="Disordered" evidence="1">
    <location>
        <begin position="1"/>
        <end position="44"/>
    </location>
</feature>